<keyword evidence="5" id="KW-0560">Oxidoreductase</keyword>
<dbReference type="EMBL" id="VNIQ01000002">
    <property type="protein sequence ID" value="TYQ06088.1"/>
    <property type="molecule type" value="Genomic_DNA"/>
</dbReference>
<dbReference type="Gene3D" id="1.20.140.10">
    <property type="entry name" value="Butyryl-CoA Dehydrogenase, subunit A, domain 3"/>
    <property type="match status" value="1"/>
</dbReference>
<dbReference type="InterPro" id="IPR036250">
    <property type="entry name" value="AcylCo_DH-like_C"/>
</dbReference>
<evidence type="ECO:0000259" key="7">
    <source>
        <dbReference type="Pfam" id="PF02771"/>
    </source>
</evidence>
<reference evidence="8" key="1">
    <citation type="submission" date="2019-07" db="EMBL/GenBank/DDBJ databases">
        <title>Genomic Encyclopedia of Type Strains, Phase IV (KMG-IV): sequencing the most valuable type-strain genomes for metagenomic binning, comparative biology and taxonomic classification.</title>
        <authorList>
            <person name="Goeker M."/>
        </authorList>
    </citation>
    <scope>NUCLEOTIDE SEQUENCE</scope>
    <source>
        <strain evidence="8">DSM 44596</strain>
    </source>
</reference>
<gene>
    <name evidence="8" type="ORF">FNL38_102218</name>
</gene>
<dbReference type="InterPro" id="IPR037069">
    <property type="entry name" value="AcylCoA_DH/ox_N_sf"/>
</dbReference>
<dbReference type="AlphaFoldDB" id="A0A652YSK2"/>
<evidence type="ECO:0000256" key="4">
    <source>
        <dbReference type="ARBA" id="ARBA00022827"/>
    </source>
</evidence>
<evidence type="ECO:0000256" key="3">
    <source>
        <dbReference type="ARBA" id="ARBA00022630"/>
    </source>
</evidence>
<dbReference type="InterPro" id="IPR009075">
    <property type="entry name" value="AcylCo_DH/oxidase_C"/>
</dbReference>
<dbReference type="SUPFAM" id="SSF56645">
    <property type="entry name" value="Acyl-CoA dehydrogenase NM domain-like"/>
    <property type="match status" value="1"/>
</dbReference>
<evidence type="ECO:0000256" key="5">
    <source>
        <dbReference type="ARBA" id="ARBA00023002"/>
    </source>
</evidence>
<evidence type="ECO:0000256" key="2">
    <source>
        <dbReference type="ARBA" id="ARBA00009347"/>
    </source>
</evidence>
<keyword evidence="3" id="KW-0285">Flavoprotein</keyword>
<dbReference type="InterPro" id="IPR013786">
    <property type="entry name" value="AcylCoA_DH/ox_N"/>
</dbReference>
<organism evidence="8">
    <name type="scientific">Nocardia globerula</name>
    <dbReference type="NCBI Taxonomy" id="1818"/>
    <lineage>
        <taxon>Bacteria</taxon>
        <taxon>Bacillati</taxon>
        <taxon>Actinomycetota</taxon>
        <taxon>Actinomycetes</taxon>
        <taxon>Mycobacteriales</taxon>
        <taxon>Nocardiaceae</taxon>
        <taxon>Nocardia</taxon>
    </lineage>
</organism>
<feature type="domain" description="Acyl-CoA dehydrogenase/oxidase N-terminal" evidence="7">
    <location>
        <begin position="6"/>
        <end position="109"/>
    </location>
</feature>
<dbReference type="GO" id="GO:0003995">
    <property type="term" value="F:acyl-CoA dehydrogenase activity"/>
    <property type="evidence" value="ECO:0007669"/>
    <property type="project" value="TreeGrafter"/>
</dbReference>
<dbReference type="PANTHER" id="PTHR43884">
    <property type="entry name" value="ACYL-COA DEHYDROGENASE"/>
    <property type="match status" value="1"/>
</dbReference>
<name>A0A652YSK2_NOCGL</name>
<evidence type="ECO:0000256" key="1">
    <source>
        <dbReference type="ARBA" id="ARBA00001974"/>
    </source>
</evidence>
<dbReference type="Pfam" id="PF02771">
    <property type="entry name" value="Acyl-CoA_dh_N"/>
    <property type="match status" value="1"/>
</dbReference>
<protein>
    <submittedName>
        <fullName evidence="8">Alkylation response protein AidB-like acyl-CoA dehydrogenase</fullName>
    </submittedName>
</protein>
<feature type="domain" description="Acyl-CoA dehydrogenase/oxidase C-terminal" evidence="6">
    <location>
        <begin position="206"/>
        <end position="326"/>
    </location>
</feature>
<dbReference type="Pfam" id="PF00441">
    <property type="entry name" value="Acyl-CoA_dh_1"/>
    <property type="match status" value="1"/>
</dbReference>
<keyword evidence="4" id="KW-0274">FAD</keyword>
<comment type="caution">
    <text evidence="8">The sequence shown here is derived from an EMBL/GenBank/DDBJ whole genome shotgun (WGS) entry which is preliminary data.</text>
</comment>
<dbReference type="Gene3D" id="1.10.540.10">
    <property type="entry name" value="Acyl-CoA dehydrogenase/oxidase, N-terminal domain"/>
    <property type="match status" value="1"/>
</dbReference>
<dbReference type="GO" id="GO:0050660">
    <property type="term" value="F:flavin adenine dinucleotide binding"/>
    <property type="evidence" value="ECO:0007669"/>
    <property type="project" value="InterPro"/>
</dbReference>
<dbReference type="InterPro" id="IPR009100">
    <property type="entry name" value="AcylCoA_DH/oxidase_NM_dom_sf"/>
</dbReference>
<evidence type="ECO:0000259" key="6">
    <source>
        <dbReference type="Pfam" id="PF00441"/>
    </source>
</evidence>
<accession>A0A652YSK2</accession>
<sequence length="342" mass="35752">MNLLPSEDQLELVAAATDFITSRMPIEKIRTRSAEDSAVDPIAWREGAELGLLTLGLDERSGGSGRPLDDEVLLFAALGKYLATGPFLASTLAARVAARCGDTELTEKIGNGTAMVGLAELRGNGSIGLDGIKGSFDLIDCVGASHALLVAKHGAALVELSEFSDITDIESVDPGVRLSASTITSGLVVHWLPAETESIWNRAMVLAAAGLAGLADAAKDLATEHAKTRIQFGRPIGVHQAIKHACADMAVSSDAAISQTLFAAVCLQSARDDTLFQILAAKSVAARAAVNNAASGIQVHGGMGYTYEHNAHLYLKRALVFTHLFGEPTDVLAELLDQGAAQ</sequence>
<comment type="similarity">
    <text evidence="2">Belongs to the acyl-CoA dehydrogenase family.</text>
</comment>
<evidence type="ECO:0000313" key="8">
    <source>
        <dbReference type="EMBL" id="TYQ06088.1"/>
    </source>
</evidence>
<comment type="cofactor">
    <cofactor evidence="1">
        <name>FAD</name>
        <dbReference type="ChEBI" id="CHEBI:57692"/>
    </cofactor>
</comment>
<dbReference type="SUPFAM" id="SSF47203">
    <property type="entry name" value="Acyl-CoA dehydrogenase C-terminal domain-like"/>
    <property type="match status" value="1"/>
</dbReference>
<proteinExistence type="inferred from homology"/>
<dbReference type="PANTHER" id="PTHR43884:SF20">
    <property type="entry name" value="ACYL-COA DEHYDROGENASE FADE28"/>
    <property type="match status" value="1"/>
</dbReference>